<keyword evidence="4" id="KW-0479">Metal-binding</keyword>
<reference evidence="7 8" key="2">
    <citation type="journal article" date="2015" name="Stand. Genomic Sci.">
        <title>Draft genome sequence of Cellulomonas carbonis T26(T) and comparative analysis of six Cellulomonas genomes.</title>
        <authorList>
            <person name="Zhuang W."/>
            <person name="Zhang S."/>
            <person name="Xia X."/>
            <person name="Wang G."/>
        </authorList>
    </citation>
    <scope>NUCLEOTIDE SEQUENCE [LARGE SCALE GENOMIC DNA]</scope>
    <source>
        <strain evidence="7 8">T26</strain>
    </source>
</reference>
<accession>A0A0A0BPS5</accession>
<dbReference type="GO" id="GO:0004659">
    <property type="term" value="F:prenyltransferase activity"/>
    <property type="evidence" value="ECO:0007669"/>
    <property type="project" value="InterPro"/>
</dbReference>
<dbReference type="InterPro" id="IPR008949">
    <property type="entry name" value="Isoprenoid_synthase_dom_sf"/>
</dbReference>
<dbReference type="PROSITE" id="PS00444">
    <property type="entry name" value="POLYPRENYL_SYNTHASE_2"/>
    <property type="match status" value="1"/>
</dbReference>
<dbReference type="OrthoDB" id="4497239at2"/>
<dbReference type="Proteomes" id="UP000029839">
    <property type="component" value="Unassembled WGS sequence"/>
</dbReference>
<dbReference type="PROSITE" id="PS00723">
    <property type="entry name" value="POLYPRENYL_SYNTHASE_1"/>
    <property type="match status" value="1"/>
</dbReference>
<name>A0A0A0BPS5_9CELL</name>
<dbReference type="EMBL" id="AXCY01000084">
    <property type="protein sequence ID" value="KGM09652.1"/>
    <property type="molecule type" value="Genomic_DNA"/>
</dbReference>
<dbReference type="RefSeq" id="WP_052426402.1">
    <property type="nucleotide sequence ID" value="NZ_AXCY01000084.1"/>
</dbReference>
<organism evidence="7 8">
    <name type="scientific">Cellulomonas carbonis T26</name>
    <dbReference type="NCBI Taxonomy" id="947969"/>
    <lineage>
        <taxon>Bacteria</taxon>
        <taxon>Bacillati</taxon>
        <taxon>Actinomycetota</taxon>
        <taxon>Actinomycetes</taxon>
        <taxon>Micrococcales</taxon>
        <taxon>Cellulomonadaceae</taxon>
        <taxon>Cellulomonas</taxon>
    </lineage>
</organism>
<evidence type="ECO:0000256" key="5">
    <source>
        <dbReference type="ARBA" id="ARBA00022842"/>
    </source>
</evidence>
<comment type="caution">
    <text evidence="7">The sequence shown here is derived from an EMBL/GenBank/DDBJ whole genome shotgun (WGS) entry which is preliminary data.</text>
</comment>
<sequence>MTLTFTGPAPVVGDEQPRWLRAAQDQRAVDALLARVLEQARGHALAFGPEYGLVWSELARSVRGGKRFRSAIVLGTHAALSGSHDDAAVAVAAGFELLHTAFLVHDDLIDHDWVRRGEPNLAATMRATSVAGGSEPAPAQEWSEAAAVLAGDLALSRAHRLVAGVDVVPARREQLLDLLDETLLVSAGGELADTAYGLGLRVPTLDQALLVCESKTAMYSFRAPLRAGAILAGASQRTQAELDHVGRLLGRAFQLVDDLLGVFAPEESIGKSNISDLREGKHTALILHAQALPVWADVADGFGDPELDRARADAIRAALAGSAAPGLVEQHVRADLAEVASRCDEDVLGPDLCAFVRTIADRVTGALDDVVGHVEAVRCAAA</sequence>
<dbReference type="GO" id="GO:0046872">
    <property type="term" value="F:metal ion binding"/>
    <property type="evidence" value="ECO:0007669"/>
    <property type="project" value="UniProtKB-KW"/>
</dbReference>
<dbReference type="SUPFAM" id="SSF48576">
    <property type="entry name" value="Terpenoid synthases"/>
    <property type="match status" value="1"/>
</dbReference>
<dbReference type="Gene3D" id="1.10.600.10">
    <property type="entry name" value="Farnesyl Diphosphate Synthase"/>
    <property type="match status" value="1"/>
</dbReference>
<keyword evidence="3 6" id="KW-0808">Transferase</keyword>
<dbReference type="PANTHER" id="PTHR12001">
    <property type="entry name" value="GERANYLGERANYL PYROPHOSPHATE SYNTHASE"/>
    <property type="match status" value="1"/>
</dbReference>
<dbReference type="GO" id="GO:0008299">
    <property type="term" value="P:isoprenoid biosynthetic process"/>
    <property type="evidence" value="ECO:0007669"/>
    <property type="project" value="InterPro"/>
</dbReference>
<keyword evidence="8" id="KW-1185">Reference proteome</keyword>
<evidence type="ECO:0000256" key="1">
    <source>
        <dbReference type="ARBA" id="ARBA00001946"/>
    </source>
</evidence>
<protein>
    <submittedName>
        <fullName evidence="7">Geranylgeranyl pyrophosphate synthase</fullName>
    </submittedName>
</protein>
<evidence type="ECO:0000313" key="7">
    <source>
        <dbReference type="EMBL" id="KGM09652.1"/>
    </source>
</evidence>
<dbReference type="AlphaFoldDB" id="A0A0A0BPS5"/>
<dbReference type="SFLD" id="SFLDS00005">
    <property type="entry name" value="Isoprenoid_Synthase_Type_I"/>
    <property type="match status" value="1"/>
</dbReference>
<dbReference type="Pfam" id="PF00348">
    <property type="entry name" value="polyprenyl_synt"/>
    <property type="match status" value="1"/>
</dbReference>
<comment type="similarity">
    <text evidence="2 6">Belongs to the FPP/GGPP synthase family.</text>
</comment>
<gene>
    <name evidence="7" type="ORF">N868_01150</name>
</gene>
<comment type="cofactor">
    <cofactor evidence="1">
        <name>Mg(2+)</name>
        <dbReference type="ChEBI" id="CHEBI:18420"/>
    </cofactor>
</comment>
<evidence type="ECO:0000256" key="2">
    <source>
        <dbReference type="ARBA" id="ARBA00006706"/>
    </source>
</evidence>
<evidence type="ECO:0000256" key="3">
    <source>
        <dbReference type="ARBA" id="ARBA00022679"/>
    </source>
</evidence>
<dbReference type="InterPro" id="IPR000092">
    <property type="entry name" value="Polyprenyl_synt"/>
</dbReference>
<reference evidence="7 8" key="1">
    <citation type="submission" date="2013-08" db="EMBL/GenBank/DDBJ databases">
        <title>Genome sequencing of Cellulomonas carbonis T26.</title>
        <authorList>
            <person name="Chen F."/>
            <person name="Li Y."/>
            <person name="Wang G."/>
        </authorList>
    </citation>
    <scope>NUCLEOTIDE SEQUENCE [LARGE SCALE GENOMIC DNA]</scope>
    <source>
        <strain evidence="7 8">T26</strain>
    </source>
</reference>
<evidence type="ECO:0000313" key="8">
    <source>
        <dbReference type="Proteomes" id="UP000029839"/>
    </source>
</evidence>
<evidence type="ECO:0000256" key="4">
    <source>
        <dbReference type="ARBA" id="ARBA00022723"/>
    </source>
</evidence>
<proteinExistence type="inferred from homology"/>
<keyword evidence="5" id="KW-0460">Magnesium</keyword>
<dbReference type="PANTHER" id="PTHR12001:SF85">
    <property type="entry name" value="SHORT CHAIN ISOPRENYL DIPHOSPHATE SYNTHASE"/>
    <property type="match status" value="1"/>
</dbReference>
<evidence type="ECO:0000256" key="6">
    <source>
        <dbReference type="RuleBase" id="RU004466"/>
    </source>
</evidence>
<dbReference type="InterPro" id="IPR033749">
    <property type="entry name" value="Polyprenyl_synt_CS"/>
</dbReference>